<accession>A0A8S5MQ26</accession>
<evidence type="ECO:0000313" key="1">
    <source>
        <dbReference type="EMBL" id="DAD84051.1"/>
    </source>
</evidence>
<sequence>MLQKFILNNMAKELTKHECDTLNEIISTMVGNAHKFLGVDEYKEYVFWQKYRTDVDALSPLTVRVFYWIAEQLGGNTLQVFQLWKDDQLIFYPDLPGRLSEWSLGALENLEKKASRKVEKGEPIYLVYDCGFAKLGLTIIRATKTRGKIPFNLADRDLPIQFFKARRKAKEHKSLNDTRKENGFDPVPSKSNYDEYSPYRNTKKLIKLLNPSITNKEYKQQYEESWDVKFNKTAHQQFRVFKKGLRKISQVKFANPELIYLTVQARTKLNYPYNIYALCEDDTLGKYYLEKVMLIVSLHYENWEV</sequence>
<protein>
    <submittedName>
        <fullName evidence="1">Uncharacterized protein</fullName>
    </submittedName>
</protein>
<organism evidence="1">
    <name type="scientific">Siphoviridae sp. ct0yq10</name>
    <dbReference type="NCBI Taxonomy" id="2826270"/>
    <lineage>
        <taxon>Viruses</taxon>
        <taxon>Duplodnaviria</taxon>
        <taxon>Heunggongvirae</taxon>
        <taxon>Uroviricota</taxon>
        <taxon>Caudoviricetes</taxon>
    </lineage>
</organism>
<reference evidence="1" key="1">
    <citation type="journal article" date="2021" name="Proc. Natl. Acad. Sci. U.S.A.">
        <title>A Catalog of Tens of Thousands of Viruses from Human Metagenomes Reveals Hidden Associations with Chronic Diseases.</title>
        <authorList>
            <person name="Tisza M.J."/>
            <person name="Buck C.B."/>
        </authorList>
    </citation>
    <scope>NUCLEOTIDE SEQUENCE</scope>
    <source>
        <strain evidence="1">Ct0yq10</strain>
    </source>
</reference>
<proteinExistence type="predicted"/>
<name>A0A8S5MQ26_9CAUD</name>
<dbReference type="EMBL" id="BK014951">
    <property type="protein sequence ID" value="DAD84051.1"/>
    <property type="molecule type" value="Genomic_DNA"/>
</dbReference>